<feature type="active site" description="Schiff-base intermediate with dihydroxyacetone-P" evidence="7">
    <location>
        <position position="247"/>
    </location>
</feature>
<comment type="similarity">
    <text evidence="3 7">Belongs to the class I fructose-bisphosphate aldolase family.</text>
</comment>
<reference evidence="8 9" key="1">
    <citation type="submission" date="2018-04" db="EMBL/GenBank/DDBJ databases">
        <title>Genomic Encyclopedia of Archaeal and Bacterial Type Strains, Phase II (KMG-II): from individual species to whole genera.</title>
        <authorList>
            <person name="Goeker M."/>
        </authorList>
    </citation>
    <scope>NUCLEOTIDE SEQUENCE [LARGE SCALE GENOMIC DNA]</scope>
    <source>
        <strain evidence="8 9">DSM 18806</strain>
    </source>
</reference>
<evidence type="ECO:0000256" key="1">
    <source>
        <dbReference type="ARBA" id="ARBA00000441"/>
    </source>
</evidence>
<comment type="catalytic activity">
    <reaction evidence="1 7">
        <text>beta-D-fructose 1,6-bisphosphate = D-glyceraldehyde 3-phosphate + dihydroxyacetone phosphate</text>
        <dbReference type="Rhea" id="RHEA:14729"/>
        <dbReference type="ChEBI" id="CHEBI:32966"/>
        <dbReference type="ChEBI" id="CHEBI:57642"/>
        <dbReference type="ChEBI" id="CHEBI:59776"/>
        <dbReference type="EC" id="4.1.2.13"/>
    </reaction>
</comment>
<evidence type="ECO:0000256" key="7">
    <source>
        <dbReference type="HAMAP-Rule" id="MF_00729"/>
    </source>
</evidence>
<dbReference type="GO" id="GO:0004332">
    <property type="term" value="F:fructose-bisphosphate aldolase activity"/>
    <property type="evidence" value="ECO:0007669"/>
    <property type="project" value="UniProtKB-UniRule"/>
</dbReference>
<dbReference type="SUPFAM" id="SSF51569">
    <property type="entry name" value="Aldolase"/>
    <property type="match status" value="1"/>
</dbReference>
<keyword evidence="4 7" id="KW-0324">Glycolysis</keyword>
<evidence type="ECO:0000256" key="4">
    <source>
        <dbReference type="ARBA" id="ARBA00023152"/>
    </source>
</evidence>
<evidence type="ECO:0000313" key="8">
    <source>
        <dbReference type="EMBL" id="PTQ83274.1"/>
    </source>
</evidence>
<dbReference type="InterPro" id="IPR013785">
    <property type="entry name" value="Aldolase_TIM"/>
</dbReference>
<dbReference type="NCBIfam" id="NF003784">
    <property type="entry name" value="PRK05377.1"/>
    <property type="match status" value="1"/>
</dbReference>
<dbReference type="GO" id="GO:0006096">
    <property type="term" value="P:glycolytic process"/>
    <property type="evidence" value="ECO:0007669"/>
    <property type="project" value="UniProtKB-UniRule"/>
</dbReference>
<keyword evidence="6 7" id="KW-0704">Schiff base</keyword>
<accession>A0A2T5IHF5</accession>
<dbReference type="Gene3D" id="3.20.20.70">
    <property type="entry name" value="Aldolase class I"/>
    <property type="match status" value="1"/>
</dbReference>
<comment type="caution">
    <text evidence="8">The sequence shown here is derived from an EMBL/GenBank/DDBJ whole genome shotgun (WGS) entry which is preliminary data.</text>
</comment>
<sequence length="329" mass="36249">MHSMSAILKSEILIPLKNKIESGFRKSDEQRGYIMNKDQIDIVKNRKGFIAALDQSGGSTPKALALYGIPEDSYHGEEEMFTLVHEMRSRIITSPAFSSEHILGAILFEQTMDRKVEGLYTADYLWEKKGVVPFLKVDKGLDAEADGVQLMKPNPDLDALLARANERHIFGTKMRSVIKSANREGIKKVVAQQFEVGKQILAAGLIPIIEPEVDIHSADKATSETILKEELLKALDGLTADQFAMLKLSIPSVDDFYKELISHPQVVRVVALSGGYSREEANEKLTHNPGLIASFSRALSEGLSAALTDDAFESTLAESIQSIYDASIV</sequence>
<dbReference type="PANTHER" id="PTHR11627">
    <property type="entry name" value="FRUCTOSE-BISPHOSPHATE ALDOLASE"/>
    <property type="match status" value="1"/>
</dbReference>
<evidence type="ECO:0000256" key="2">
    <source>
        <dbReference type="ARBA" id="ARBA00004714"/>
    </source>
</evidence>
<gene>
    <name evidence="7" type="primary">fda</name>
    <name evidence="8" type="ORF">C8U37_11429</name>
</gene>
<protein>
    <recommendedName>
        <fullName evidence="7">Fructose-bisphosphate aldolase class 1</fullName>
        <ecNumber evidence="7">4.1.2.13</ecNumber>
    </recommendedName>
    <alternativeName>
        <fullName evidence="7">Fructose-bisphosphate aldolase class I</fullName>
        <shortName evidence="7">FBP aldolase</shortName>
    </alternativeName>
</protein>
<dbReference type="InterPro" id="IPR023014">
    <property type="entry name" value="FBA_I_Gram+-type"/>
</dbReference>
<dbReference type="EC" id="4.1.2.13" evidence="7"/>
<dbReference type="HAMAP" id="MF_00729">
    <property type="entry name" value="FBP_aldolase_1"/>
    <property type="match status" value="1"/>
</dbReference>
<dbReference type="InterPro" id="IPR000741">
    <property type="entry name" value="FBA_I"/>
</dbReference>
<dbReference type="EMBL" id="QAOM01000014">
    <property type="protein sequence ID" value="PTQ83274.1"/>
    <property type="molecule type" value="Genomic_DNA"/>
</dbReference>
<keyword evidence="5 7" id="KW-0456">Lyase</keyword>
<dbReference type="Pfam" id="PF00274">
    <property type="entry name" value="Glycolytic"/>
    <property type="match status" value="1"/>
</dbReference>
<proteinExistence type="inferred from homology"/>
<keyword evidence="9" id="KW-1185">Reference proteome</keyword>
<evidence type="ECO:0000256" key="5">
    <source>
        <dbReference type="ARBA" id="ARBA00023239"/>
    </source>
</evidence>
<evidence type="ECO:0000256" key="6">
    <source>
        <dbReference type="ARBA" id="ARBA00023270"/>
    </source>
</evidence>
<organism evidence="8 9">
    <name type="scientific">Trichococcus patagoniensis</name>
    <dbReference type="NCBI Taxonomy" id="382641"/>
    <lineage>
        <taxon>Bacteria</taxon>
        <taxon>Bacillati</taxon>
        <taxon>Bacillota</taxon>
        <taxon>Bacilli</taxon>
        <taxon>Lactobacillales</taxon>
        <taxon>Carnobacteriaceae</taxon>
        <taxon>Trichococcus</taxon>
    </lineage>
</organism>
<evidence type="ECO:0000256" key="3">
    <source>
        <dbReference type="ARBA" id="ARBA00010387"/>
    </source>
</evidence>
<name>A0A2T5IHF5_9LACT</name>
<evidence type="ECO:0000313" key="9">
    <source>
        <dbReference type="Proteomes" id="UP000244161"/>
    </source>
</evidence>
<dbReference type="UniPathway" id="UPA00109">
    <property type="reaction ID" value="UER00183"/>
</dbReference>
<dbReference type="Proteomes" id="UP000244161">
    <property type="component" value="Unassembled WGS sequence"/>
</dbReference>
<dbReference type="AlphaFoldDB" id="A0A2T5IHF5"/>
<feature type="active site" description="Proton acceptor" evidence="7">
    <location>
        <position position="210"/>
    </location>
</feature>
<comment type="pathway">
    <text evidence="2 7">Carbohydrate degradation; glycolysis; D-glyceraldehyde 3-phosphate and glycerone phosphate from D-glucose: step 4/4.</text>
</comment>